<keyword evidence="2" id="KW-1185">Reference proteome</keyword>
<dbReference type="PATRIC" id="fig|40335.7.peg.1184"/>
<proteinExistence type="predicted"/>
<name>A0A0W0ZVU9_9GAMM</name>
<dbReference type="EMBL" id="LNZA01000001">
    <property type="protein sequence ID" value="KTD73279.1"/>
    <property type="molecule type" value="Genomic_DNA"/>
</dbReference>
<gene>
    <name evidence="1" type="ORF">Ltuc_1126</name>
</gene>
<reference evidence="1 2" key="1">
    <citation type="submission" date="2015-11" db="EMBL/GenBank/DDBJ databases">
        <title>Genomic analysis of 38 Legionella species identifies large and diverse effector repertoires.</title>
        <authorList>
            <person name="Burstein D."/>
            <person name="Amaro F."/>
            <person name="Zusman T."/>
            <person name="Lifshitz Z."/>
            <person name="Cohen O."/>
            <person name="Gilbert J.A."/>
            <person name="Pupko T."/>
            <person name="Shuman H.A."/>
            <person name="Segal G."/>
        </authorList>
    </citation>
    <scope>NUCLEOTIDE SEQUENCE [LARGE SCALE GENOMIC DNA]</scope>
    <source>
        <strain evidence="1 2">ATCC 49180</strain>
    </source>
</reference>
<protein>
    <submittedName>
        <fullName evidence="1">Uncharacterized protein</fullName>
    </submittedName>
</protein>
<dbReference type="Proteomes" id="UP000054693">
    <property type="component" value="Unassembled WGS sequence"/>
</dbReference>
<comment type="caution">
    <text evidence="1">The sequence shown here is derived from an EMBL/GenBank/DDBJ whole genome shotgun (WGS) entry which is preliminary data.</text>
</comment>
<evidence type="ECO:0000313" key="1">
    <source>
        <dbReference type="EMBL" id="KTD73279.1"/>
    </source>
</evidence>
<evidence type="ECO:0000313" key="2">
    <source>
        <dbReference type="Proteomes" id="UP000054693"/>
    </source>
</evidence>
<dbReference type="RefSeq" id="WP_058520331.1">
    <property type="nucleotide sequence ID" value="NZ_CAAAIP010000001.1"/>
</dbReference>
<organism evidence="1 2">
    <name type="scientific">Legionella tucsonensis</name>
    <dbReference type="NCBI Taxonomy" id="40335"/>
    <lineage>
        <taxon>Bacteria</taxon>
        <taxon>Pseudomonadati</taxon>
        <taxon>Pseudomonadota</taxon>
        <taxon>Gammaproteobacteria</taxon>
        <taxon>Legionellales</taxon>
        <taxon>Legionellaceae</taxon>
        <taxon>Legionella</taxon>
    </lineage>
</organism>
<accession>A0A0W0ZVU9</accession>
<dbReference type="AlphaFoldDB" id="A0A0W0ZVU9"/>
<sequence>MALFVESVDANKYSELYTNYLKPLLFFAKIFEQVKSFPPIPVSKNQASFFNTEVATLITSQVGMDNTQDTVSNP</sequence>